<evidence type="ECO:0000313" key="3">
    <source>
        <dbReference type="Proteomes" id="UP001150238"/>
    </source>
</evidence>
<feature type="transmembrane region" description="Helical" evidence="1">
    <location>
        <begin position="336"/>
        <end position="358"/>
    </location>
</feature>
<name>A0A9W9AW08_9AGAR</name>
<comment type="caution">
    <text evidence="2">The sequence shown here is derived from an EMBL/GenBank/DDBJ whole genome shotgun (WGS) entry which is preliminary data.</text>
</comment>
<organism evidence="2 3">
    <name type="scientific">Lentinula lateritia</name>
    <dbReference type="NCBI Taxonomy" id="40482"/>
    <lineage>
        <taxon>Eukaryota</taxon>
        <taxon>Fungi</taxon>
        <taxon>Dikarya</taxon>
        <taxon>Basidiomycota</taxon>
        <taxon>Agaricomycotina</taxon>
        <taxon>Agaricomycetes</taxon>
        <taxon>Agaricomycetidae</taxon>
        <taxon>Agaricales</taxon>
        <taxon>Marasmiineae</taxon>
        <taxon>Omphalotaceae</taxon>
        <taxon>Lentinula</taxon>
    </lineage>
</organism>
<dbReference type="EMBL" id="JANVFS010000006">
    <property type="protein sequence ID" value="KAJ4491207.1"/>
    <property type="molecule type" value="Genomic_DNA"/>
</dbReference>
<feature type="transmembrane region" description="Helical" evidence="1">
    <location>
        <begin position="220"/>
        <end position="241"/>
    </location>
</feature>
<feature type="transmembrane region" description="Helical" evidence="1">
    <location>
        <begin position="496"/>
        <end position="519"/>
    </location>
</feature>
<dbReference type="AlphaFoldDB" id="A0A9W9AW08"/>
<keyword evidence="1" id="KW-1133">Transmembrane helix</keyword>
<feature type="transmembrane region" description="Helical" evidence="1">
    <location>
        <begin position="404"/>
        <end position="427"/>
    </location>
</feature>
<evidence type="ECO:0000313" key="2">
    <source>
        <dbReference type="EMBL" id="KAJ4491207.1"/>
    </source>
</evidence>
<reference evidence="2" key="2">
    <citation type="journal article" date="2023" name="Proc. Natl. Acad. Sci. U.S.A.">
        <title>A global phylogenomic analysis of the shiitake genus Lentinula.</title>
        <authorList>
            <person name="Sierra-Patev S."/>
            <person name="Min B."/>
            <person name="Naranjo-Ortiz M."/>
            <person name="Looney B."/>
            <person name="Konkel Z."/>
            <person name="Slot J.C."/>
            <person name="Sakamoto Y."/>
            <person name="Steenwyk J.L."/>
            <person name="Rokas A."/>
            <person name="Carro J."/>
            <person name="Camarero S."/>
            <person name="Ferreira P."/>
            <person name="Molpeceres G."/>
            <person name="Ruiz-Duenas F.J."/>
            <person name="Serrano A."/>
            <person name="Henrissat B."/>
            <person name="Drula E."/>
            <person name="Hughes K.W."/>
            <person name="Mata J.L."/>
            <person name="Ishikawa N.K."/>
            <person name="Vargas-Isla R."/>
            <person name="Ushijima S."/>
            <person name="Smith C.A."/>
            <person name="Donoghue J."/>
            <person name="Ahrendt S."/>
            <person name="Andreopoulos W."/>
            <person name="He G."/>
            <person name="LaButti K."/>
            <person name="Lipzen A."/>
            <person name="Ng V."/>
            <person name="Riley R."/>
            <person name="Sandor L."/>
            <person name="Barry K."/>
            <person name="Martinez A.T."/>
            <person name="Xiao Y."/>
            <person name="Gibbons J.G."/>
            <person name="Terashima K."/>
            <person name="Grigoriev I.V."/>
            <person name="Hibbett D."/>
        </authorList>
    </citation>
    <scope>NUCLEOTIDE SEQUENCE</scope>
    <source>
        <strain evidence="2">Sp2 HRB7682 ss15</strain>
    </source>
</reference>
<feature type="transmembrane region" description="Helical" evidence="1">
    <location>
        <begin position="378"/>
        <end position="398"/>
    </location>
</feature>
<feature type="transmembrane region" description="Helical" evidence="1">
    <location>
        <begin position="300"/>
        <end position="324"/>
    </location>
</feature>
<dbReference type="Proteomes" id="UP001150238">
    <property type="component" value="Unassembled WGS sequence"/>
</dbReference>
<reference evidence="2" key="1">
    <citation type="submission" date="2022-08" db="EMBL/GenBank/DDBJ databases">
        <authorList>
            <consortium name="DOE Joint Genome Institute"/>
            <person name="Min B."/>
            <person name="Riley R."/>
            <person name="Sierra-Patev S."/>
            <person name="Naranjo-Ortiz M."/>
            <person name="Looney B."/>
            <person name="Konkel Z."/>
            <person name="Slot J.C."/>
            <person name="Sakamoto Y."/>
            <person name="Steenwyk J.L."/>
            <person name="Rokas A."/>
            <person name="Carro J."/>
            <person name="Camarero S."/>
            <person name="Ferreira P."/>
            <person name="Molpeceres G."/>
            <person name="Ruiz-Duenas F.J."/>
            <person name="Serrano A."/>
            <person name="Henrissat B."/>
            <person name="Drula E."/>
            <person name="Hughes K.W."/>
            <person name="Mata J.L."/>
            <person name="Ishikawa N.K."/>
            <person name="Vargas-Isla R."/>
            <person name="Ushijima S."/>
            <person name="Smith C.A."/>
            <person name="Ahrendt S."/>
            <person name="Andreopoulos W."/>
            <person name="He G."/>
            <person name="Labutti K."/>
            <person name="Lipzen A."/>
            <person name="Ng V."/>
            <person name="Sandor L."/>
            <person name="Barry K."/>
            <person name="Martinez A.T."/>
            <person name="Xiao Y."/>
            <person name="Gibbons J.G."/>
            <person name="Terashima K."/>
            <person name="Hibbett D.S."/>
            <person name="Grigoriev I.V."/>
        </authorList>
    </citation>
    <scope>NUCLEOTIDE SEQUENCE</scope>
    <source>
        <strain evidence="2">Sp2 HRB7682 ss15</strain>
    </source>
</reference>
<evidence type="ECO:0000256" key="1">
    <source>
        <dbReference type="SAM" id="Phobius"/>
    </source>
</evidence>
<accession>A0A9W9AW08</accession>
<sequence length="525" mass="57716">MTSSDVDSESGRSSPVLASINSSSALILVHNDEEEGPDVNYAQDLEDVEDDGDSPYLGITRPYVQPLSPTTVLLYLLAPYLKLGAILLPNADLPLRLSIPLLLAFAVLAVFARQIWYMLSRYLRKGPGEEDILVDAFSLSKGSRITRQRIREVVRSGIRAVTGIFRLFLATTYLREASFALVSLLPSDIVVPNWTFTLILAVFIYPFVIAQSLGSKRVIYTTWASIACYIIWFICVVFAHAHGALIGNSSWLRMGLLWEGTSTIAFTFTSSSTLILYSSLQANAHATNSAATKIPLSRSFKILSIISVVLAVCLTLPLLVFAAFPNKPQAQDIPSYRVIPFILALSSITLLLGIPLVLTTTPSLPLPERFRRSTTIPLSKTLIFVVVVLLSIVPIYVSRVYNDVLIVCALVGTYFLPALVHICTHFFKRPLSIIMPTLPSTPNDPYSATFSSNLPPLPDSSFGPMSSTSTPPNSANDPLLQRKELMLQRKQFGRRVIWDIGVWTLLLPVGGGGFVWAIGRIAGRW</sequence>
<keyword evidence="1" id="KW-0472">Membrane</keyword>
<feature type="transmembrane region" description="Helical" evidence="1">
    <location>
        <begin position="72"/>
        <end position="91"/>
    </location>
</feature>
<feature type="transmembrane region" description="Helical" evidence="1">
    <location>
        <begin position="261"/>
        <end position="280"/>
    </location>
</feature>
<feature type="transmembrane region" description="Helical" evidence="1">
    <location>
        <begin position="194"/>
        <end position="213"/>
    </location>
</feature>
<feature type="transmembrane region" description="Helical" evidence="1">
    <location>
        <begin position="97"/>
        <end position="116"/>
    </location>
</feature>
<gene>
    <name evidence="2" type="ORF">C8J55DRAFT_503630</name>
</gene>
<protein>
    <submittedName>
        <fullName evidence="2">Uncharacterized protein</fullName>
    </submittedName>
</protein>
<proteinExistence type="predicted"/>
<keyword evidence="1" id="KW-0812">Transmembrane</keyword>